<dbReference type="Proteomes" id="UP000031327">
    <property type="component" value="Unassembled WGS sequence"/>
</dbReference>
<comment type="caution">
    <text evidence="2">The sequence shown here is derived from an EMBL/GenBank/DDBJ whole genome shotgun (WGS) entry which is preliminary data.</text>
</comment>
<gene>
    <name evidence="1" type="ORF">JF50_14585</name>
    <name evidence="2" type="ORF">JF50_19195</name>
</gene>
<dbReference type="EMBL" id="JWIC01000007">
    <property type="protein sequence ID" value="KID56355.1"/>
    <property type="molecule type" value="Genomic_DNA"/>
</dbReference>
<accession>A0A0C1QA97</accession>
<evidence type="ECO:0000313" key="3">
    <source>
        <dbReference type="Proteomes" id="UP000031327"/>
    </source>
</evidence>
<proteinExistence type="predicted"/>
<dbReference type="AlphaFoldDB" id="A0A0C1QA97"/>
<protein>
    <submittedName>
        <fullName evidence="2">Uncharacterized protein</fullName>
    </submittedName>
</protein>
<evidence type="ECO:0000313" key="2">
    <source>
        <dbReference type="EMBL" id="KID56355.1"/>
    </source>
</evidence>
<organism evidence="2 3">
    <name type="scientific">Pseudoalteromonas luteoviolacea</name>
    <dbReference type="NCBI Taxonomy" id="43657"/>
    <lineage>
        <taxon>Bacteria</taxon>
        <taxon>Pseudomonadati</taxon>
        <taxon>Pseudomonadota</taxon>
        <taxon>Gammaproteobacteria</taxon>
        <taxon>Alteromonadales</taxon>
        <taxon>Pseudoalteromonadaceae</taxon>
        <taxon>Pseudoalteromonas</taxon>
    </lineage>
</organism>
<evidence type="ECO:0000313" key="1">
    <source>
        <dbReference type="EMBL" id="KID55632.1"/>
    </source>
</evidence>
<name>A0A0C1QA97_9GAMM</name>
<reference evidence="2 3" key="1">
    <citation type="submission" date="2014-12" db="EMBL/GenBank/DDBJ databases">
        <title>Draft Genome Sequence of Pseudoalteromonas luteoviolacea HI1.</title>
        <authorList>
            <person name="Asahina A.Y."/>
            <person name="Hadfield M.G."/>
        </authorList>
    </citation>
    <scope>NUCLEOTIDE SEQUENCE [LARGE SCALE GENOMIC DNA]</scope>
    <source>
        <strain evidence="2 3">HI1</strain>
    </source>
</reference>
<dbReference type="EMBL" id="JWIC01000007">
    <property type="protein sequence ID" value="KID55632.1"/>
    <property type="molecule type" value="Genomic_DNA"/>
</dbReference>
<sequence>MLLRKFADCFTSLIRQHYMHPCTLNSNYMKSILIIINFHIVGNQKFGWENASFLAQHTFKSLVL</sequence>